<dbReference type="OrthoDB" id="10342932at2759"/>
<dbReference type="EMBL" id="KN835701">
    <property type="protein sequence ID" value="KIK34798.1"/>
    <property type="molecule type" value="Genomic_DNA"/>
</dbReference>
<keyword evidence="2" id="KW-1185">Reference proteome</keyword>
<reference evidence="2" key="2">
    <citation type="submission" date="2015-01" db="EMBL/GenBank/DDBJ databases">
        <title>Evolutionary Origins and Diversification of the Mycorrhizal Mutualists.</title>
        <authorList>
            <consortium name="DOE Joint Genome Institute"/>
            <consortium name="Mycorrhizal Genomics Consortium"/>
            <person name="Kohler A."/>
            <person name="Kuo A."/>
            <person name="Nagy L.G."/>
            <person name="Floudas D."/>
            <person name="Copeland A."/>
            <person name="Barry K.W."/>
            <person name="Cichocki N."/>
            <person name="Veneault-Fourrey C."/>
            <person name="LaButti K."/>
            <person name="Lindquist E.A."/>
            <person name="Lipzen A."/>
            <person name="Lundell T."/>
            <person name="Morin E."/>
            <person name="Murat C."/>
            <person name="Riley R."/>
            <person name="Ohm R."/>
            <person name="Sun H."/>
            <person name="Tunlid A."/>
            <person name="Henrissat B."/>
            <person name="Grigoriev I.V."/>
            <person name="Hibbett D.S."/>
            <person name="Martin F."/>
        </authorList>
    </citation>
    <scope>NUCLEOTIDE SEQUENCE [LARGE SCALE GENOMIC DNA]</scope>
    <source>
        <strain evidence="2">UH-Slu-Lm8-n1</strain>
    </source>
</reference>
<gene>
    <name evidence="1" type="ORF">CY34DRAFT_616599</name>
</gene>
<organism evidence="1 2">
    <name type="scientific">Suillus luteus UH-Slu-Lm8-n1</name>
    <dbReference type="NCBI Taxonomy" id="930992"/>
    <lineage>
        <taxon>Eukaryota</taxon>
        <taxon>Fungi</taxon>
        <taxon>Dikarya</taxon>
        <taxon>Basidiomycota</taxon>
        <taxon>Agaricomycotina</taxon>
        <taxon>Agaricomycetes</taxon>
        <taxon>Agaricomycetidae</taxon>
        <taxon>Boletales</taxon>
        <taxon>Suillineae</taxon>
        <taxon>Suillaceae</taxon>
        <taxon>Suillus</taxon>
    </lineage>
</organism>
<proteinExistence type="predicted"/>
<sequence>MSSKFQYSIRFFYLTIYIVVLEYRKRMPSSYQVVILQRHQWSIGEFQGVYPTIETLTTCGRISGALAVRFSWLKSINISC</sequence>
<protein>
    <submittedName>
        <fullName evidence="1">Uncharacterized protein</fullName>
    </submittedName>
</protein>
<dbReference type="HOGENOM" id="CLU_2591395_0_0_1"/>
<dbReference type="AlphaFoldDB" id="A0A0D0AS40"/>
<evidence type="ECO:0000313" key="2">
    <source>
        <dbReference type="Proteomes" id="UP000054485"/>
    </source>
</evidence>
<dbReference type="InParanoid" id="A0A0D0AS40"/>
<dbReference type="Proteomes" id="UP000054485">
    <property type="component" value="Unassembled WGS sequence"/>
</dbReference>
<reference evidence="1 2" key="1">
    <citation type="submission" date="2014-04" db="EMBL/GenBank/DDBJ databases">
        <authorList>
            <consortium name="DOE Joint Genome Institute"/>
            <person name="Kuo A."/>
            <person name="Ruytinx J."/>
            <person name="Rineau F."/>
            <person name="Colpaert J."/>
            <person name="Kohler A."/>
            <person name="Nagy L.G."/>
            <person name="Floudas D."/>
            <person name="Copeland A."/>
            <person name="Barry K.W."/>
            <person name="Cichocki N."/>
            <person name="Veneault-Fourrey C."/>
            <person name="LaButti K."/>
            <person name="Lindquist E.A."/>
            <person name="Lipzen A."/>
            <person name="Lundell T."/>
            <person name="Morin E."/>
            <person name="Murat C."/>
            <person name="Sun H."/>
            <person name="Tunlid A."/>
            <person name="Henrissat B."/>
            <person name="Grigoriev I.V."/>
            <person name="Hibbett D.S."/>
            <person name="Martin F."/>
            <person name="Nordberg H.P."/>
            <person name="Cantor M.N."/>
            <person name="Hua S.X."/>
        </authorList>
    </citation>
    <scope>NUCLEOTIDE SEQUENCE [LARGE SCALE GENOMIC DNA]</scope>
    <source>
        <strain evidence="1 2">UH-Slu-Lm8-n1</strain>
    </source>
</reference>
<accession>A0A0D0AS40</accession>
<evidence type="ECO:0000313" key="1">
    <source>
        <dbReference type="EMBL" id="KIK34798.1"/>
    </source>
</evidence>
<name>A0A0D0AS40_9AGAM</name>